<name>A0A919PEF4_9ACTN</name>
<dbReference type="GO" id="GO:0008236">
    <property type="term" value="F:serine-type peptidase activity"/>
    <property type="evidence" value="ECO:0007669"/>
    <property type="project" value="InterPro"/>
</dbReference>
<organism evidence="2 3">
    <name type="scientific">Dactylosporangium siamense</name>
    <dbReference type="NCBI Taxonomy" id="685454"/>
    <lineage>
        <taxon>Bacteria</taxon>
        <taxon>Bacillati</taxon>
        <taxon>Actinomycetota</taxon>
        <taxon>Actinomycetes</taxon>
        <taxon>Micromonosporales</taxon>
        <taxon>Micromonosporaceae</taxon>
        <taxon>Dactylosporangium</taxon>
    </lineage>
</organism>
<dbReference type="Gene3D" id="3.90.226.10">
    <property type="entry name" value="2-enoyl-CoA Hydratase, Chain A, domain 1"/>
    <property type="match status" value="1"/>
</dbReference>
<dbReference type="InterPro" id="IPR005151">
    <property type="entry name" value="Tail-specific_protease"/>
</dbReference>
<dbReference type="GO" id="GO:0006508">
    <property type="term" value="P:proteolysis"/>
    <property type="evidence" value="ECO:0007669"/>
    <property type="project" value="InterPro"/>
</dbReference>
<dbReference type="Gene3D" id="3.30.750.44">
    <property type="match status" value="1"/>
</dbReference>
<dbReference type="SUPFAM" id="SSF52096">
    <property type="entry name" value="ClpP/crotonase"/>
    <property type="match status" value="1"/>
</dbReference>
<comment type="caution">
    <text evidence="2">The sequence shown here is derived from an EMBL/GenBank/DDBJ whole genome shotgun (WGS) entry which is preliminary data.</text>
</comment>
<dbReference type="EMBL" id="BONQ01000016">
    <property type="protein sequence ID" value="GIG42682.1"/>
    <property type="molecule type" value="Genomic_DNA"/>
</dbReference>
<accession>A0A919PEF4</accession>
<gene>
    <name evidence="2" type="ORF">Dsi01nite_007230</name>
</gene>
<proteinExistence type="predicted"/>
<evidence type="ECO:0000313" key="2">
    <source>
        <dbReference type="EMBL" id="GIG42682.1"/>
    </source>
</evidence>
<dbReference type="PANTHER" id="PTHR11261:SF3">
    <property type="entry name" value="RETINOL-BINDING PROTEIN 3"/>
    <property type="match status" value="1"/>
</dbReference>
<reference evidence="2" key="1">
    <citation type="submission" date="2021-01" db="EMBL/GenBank/DDBJ databases">
        <title>Whole genome shotgun sequence of Dactylosporangium siamense NBRC 106093.</title>
        <authorList>
            <person name="Komaki H."/>
            <person name="Tamura T."/>
        </authorList>
    </citation>
    <scope>NUCLEOTIDE SEQUENCE</scope>
    <source>
        <strain evidence="2">NBRC 106093</strain>
    </source>
</reference>
<dbReference type="Proteomes" id="UP000660611">
    <property type="component" value="Unassembled WGS sequence"/>
</dbReference>
<feature type="domain" description="Tail specific protease" evidence="1">
    <location>
        <begin position="80"/>
        <end position="271"/>
    </location>
</feature>
<dbReference type="Pfam" id="PF03572">
    <property type="entry name" value="Peptidase_S41"/>
    <property type="match status" value="1"/>
</dbReference>
<evidence type="ECO:0000313" key="3">
    <source>
        <dbReference type="Proteomes" id="UP000660611"/>
    </source>
</evidence>
<dbReference type="InterPro" id="IPR029045">
    <property type="entry name" value="ClpP/crotonase-like_dom_sf"/>
</dbReference>
<dbReference type="RefSeq" id="WP_203844569.1">
    <property type="nucleotide sequence ID" value="NZ_BAAAVW010000002.1"/>
</dbReference>
<protein>
    <recommendedName>
        <fullName evidence="1">Tail specific protease domain-containing protein</fullName>
    </recommendedName>
</protein>
<dbReference type="PANTHER" id="PTHR11261">
    <property type="entry name" value="INTERPHOTORECEPTOR RETINOID-BINDING PROTEIN"/>
    <property type="match status" value="1"/>
</dbReference>
<dbReference type="SMART" id="SM00245">
    <property type="entry name" value="TSPc"/>
    <property type="match status" value="1"/>
</dbReference>
<keyword evidence="3" id="KW-1185">Reference proteome</keyword>
<sequence length="285" mass="30576">MTTVRDVTVRLATWLDRLMPAGDRRDSLGAVLARFAADDRPVTAELCAEVERAAWTVSRHVALVFEPDGTAPPDTEARQWPRQDPAAVRARAASVSQARRLADGTALIRIDGLDEVGLAQPYVDAAFTLARGARRLVLDLRANGGGDPATVALIAGWLLGDEAVQLSEVVDQERRRQWWTPDRPPGGALRLDTCVLVGRGTFSSGEALAYHLQARERARVVGEVTPGAADHVLPIRLAPTVLAHVPRAYVVDTRTGGNWEGTGVVPHLKVAAGEALEAALTAMDE</sequence>
<evidence type="ECO:0000259" key="1">
    <source>
        <dbReference type="SMART" id="SM00245"/>
    </source>
</evidence>
<dbReference type="AlphaFoldDB" id="A0A919PEF4"/>